<proteinExistence type="predicted"/>
<dbReference type="EMBL" id="QGKU01000032">
    <property type="protein sequence ID" value="PWR02792.1"/>
    <property type="molecule type" value="Genomic_DNA"/>
</dbReference>
<protein>
    <submittedName>
        <fullName evidence="2">GNAT family N-acetyltransferase</fullName>
    </submittedName>
</protein>
<evidence type="ECO:0000313" key="2">
    <source>
        <dbReference type="EMBL" id="PWR02792.1"/>
    </source>
</evidence>
<dbReference type="SUPFAM" id="SSF55729">
    <property type="entry name" value="Acyl-CoA N-acyltransferases (Nat)"/>
    <property type="match status" value="1"/>
</dbReference>
<dbReference type="InterPro" id="IPR016181">
    <property type="entry name" value="Acyl_CoA_acyltransferase"/>
</dbReference>
<evidence type="ECO:0000313" key="3">
    <source>
        <dbReference type="Proteomes" id="UP000245680"/>
    </source>
</evidence>
<dbReference type="GO" id="GO:0008999">
    <property type="term" value="F:protein-N-terminal-alanine acetyltransferase activity"/>
    <property type="evidence" value="ECO:0007669"/>
    <property type="project" value="TreeGrafter"/>
</dbReference>
<dbReference type="PROSITE" id="PS51257">
    <property type="entry name" value="PROKAR_LIPOPROTEIN"/>
    <property type="match status" value="1"/>
</dbReference>
<dbReference type="OrthoDB" id="5295305at2"/>
<dbReference type="GO" id="GO:1990189">
    <property type="term" value="F:protein N-terminal-serine acetyltransferase activity"/>
    <property type="evidence" value="ECO:0007669"/>
    <property type="project" value="TreeGrafter"/>
</dbReference>
<organism evidence="2 3">
    <name type="scientific">Meridianimarinicoccus roseus</name>
    <dbReference type="NCBI Taxonomy" id="2072018"/>
    <lineage>
        <taxon>Bacteria</taxon>
        <taxon>Pseudomonadati</taxon>
        <taxon>Pseudomonadota</taxon>
        <taxon>Alphaproteobacteria</taxon>
        <taxon>Rhodobacterales</taxon>
        <taxon>Paracoccaceae</taxon>
        <taxon>Meridianimarinicoccus</taxon>
    </lineage>
</organism>
<keyword evidence="2" id="KW-0808">Transferase</keyword>
<dbReference type="Proteomes" id="UP000245680">
    <property type="component" value="Unassembled WGS sequence"/>
</dbReference>
<dbReference type="Gene3D" id="3.40.630.30">
    <property type="match status" value="1"/>
</dbReference>
<dbReference type="AlphaFoldDB" id="A0A2V2LCC6"/>
<keyword evidence="3" id="KW-1185">Reference proteome</keyword>
<dbReference type="PROSITE" id="PS51186">
    <property type="entry name" value="GNAT"/>
    <property type="match status" value="1"/>
</dbReference>
<gene>
    <name evidence="2" type="ORF">DKT77_09440</name>
</gene>
<dbReference type="PANTHER" id="PTHR43441:SF2">
    <property type="entry name" value="FAMILY ACETYLTRANSFERASE, PUTATIVE (AFU_ORTHOLOGUE AFUA_7G00850)-RELATED"/>
    <property type="match status" value="1"/>
</dbReference>
<dbReference type="Pfam" id="PF13302">
    <property type="entry name" value="Acetyltransf_3"/>
    <property type="match status" value="1"/>
</dbReference>
<accession>A0A2V2LCC6</accession>
<dbReference type="InterPro" id="IPR051908">
    <property type="entry name" value="Ribosomal_N-acetyltransferase"/>
</dbReference>
<dbReference type="InterPro" id="IPR000182">
    <property type="entry name" value="GNAT_dom"/>
</dbReference>
<evidence type="ECO:0000259" key="1">
    <source>
        <dbReference type="PROSITE" id="PS51186"/>
    </source>
</evidence>
<name>A0A2V2LCC6_9RHOB</name>
<dbReference type="PANTHER" id="PTHR43441">
    <property type="entry name" value="RIBOSOMAL-PROTEIN-SERINE ACETYLTRANSFERASE"/>
    <property type="match status" value="1"/>
</dbReference>
<feature type="domain" description="N-acetyltransferase" evidence="1">
    <location>
        <begin position="37"/>
        <end position="187"/>
    </location>
</feature>
<reference evidence="2 3" key="1">
    <citation type="submission" date="2018-05" db="EMBL/GenBank/DDBJ databases">
        <title>Rhodobacteraceae gen. nov., sp. nov. isolated from sea water.</title>
        <authorList>
            <person name="Ren Y."/>
        </authorList>
    </citation>
    <scope>NUCLEOTIDE SEQUENCE [LARGE SCALE GENOMIC DNA]</scope>
    <source>
        <strain evidence="2 3">TG-679</strain>
    </source>
</reference>
<comment type="caution">
    <text evidence="2">The sequence shown here is derived from an EMBL/GenBank/DDBJ whole genome shotgun (WGS) entry which is preliminary data.</text>
</comment>
<sequence>MEPAGDRGREVTQLAGGWTGCPPLPATPLDGRSVRCVPLDSAHAGGLSKAFSGAVRNWDWLPYGPLDLSGWQGWIDWAKAQPDTIFFTVCPLGTGAPSGIASFLRITPAHGVAEIGHLNLAPCLQGSRAATEALTLMMGRVFEAGYRRCEWKCNAANLASRRAAQRLGFGFEGVFRQHQVVKGANRDTAWFSVLDGEWPALSDAFARWLDDRNFGPDGAQQTALSAMTRPLLAGRDPALAG</sequence>